<proteinExistence type="predicted"/>
<accession>A4RUR7</accession>
<feature type="compositionally biased region" description="Acidic residues" evidence="1">
    <location>
        <begin position="146"/>
        <end position="155"/>
    </location>
</feature>
<organism evidence="2 3">
    <name type="scientific">Ostreococcus lucimarinus (strain CCE9901)</name>
    <dbReference type="NCBI Taxonomy" id="436017"/>
    <lineage>
        <taxon>Eukaryota</taxon>
        <taxon>Viridiplantae</taxon>
        <taxon>Chlorophyta</taxon>
        <taxon>Mamiellophyceae</taxon>
        <taxon>Mamiellales</taxon>
        <taxon>Bathycoccaceae</taxon>
        <taxon>Ostreococcus</taxon>
    </lineage>
</organism>
<dbReference type="PANTHER" id="PTHR36342">
    <property type="entry name" value="PTB DOMAIN ENGULFMENT ADAPTER"/>
    <property type="match status" value="1"/>
</dbReference>
<dbReference type="OrthoDB" id="10517221at2759"/>
<feature type="compositionally biased region" description="Basic residues" evidence="1">
    <location>
        <begin position="179"/>
        <end position="194"/>
    </location>
</feature>
<keyword evidence="3" id="KW-1185">Reference proteome</keyword>
<evidence type="ECO:0000313" key="3">
    <source>
        <dbReference type="Proteomes" id="UP000001568"/>
    </source>
</evidence>
<dbReference type="Gramene" id="ABO95010">
    <property type="protein sequence ID" value="ABO95010"/>
    <property type="gene ID" value="OSTLU_30715"/>
</dbReference>
<dbReference type="RefSeq" id="XP_001416717.1">
    <property type="nucleotide sequence ID" value="XM_001416680.1"/>
</dbReference>
<feature type="region of interest" description="Disordered" evidence="1">
    <location>
        <begin position="141"/>
        <end position="194"/>
    </location>
</feature>
<dbReference type="HOGENOM" id="CLU_1404556_0_0_1"/>
<reference evidence="2 3" key="1">
    <citation type="journal article" date="2007" name="Proc. Natl. Acad. Sci. U.S.A.">
        <title>The tiny eukaryote Ostreococcus provides genomic insights into the paradox of plankton speciation.</title>
        <authorList>
            <person name="Palenik B."/>
            <person name="Grimwood J."/>
            <person name="Aerts A."/>
            <person name="Rouze P."/>
            <person name="Salamov A."/>
            <person name="Putnam N."/>
            <person name="Dupont C."/>
            <person name="Jorgensen R."/>
            <person name="Derelle E."/>
            <person name="Rombauts S."/>
            <person name="Zhou K."/>
            <person name="Otillar R."/>
            <person name="Merchant S.S."/>
            <person name="Podell S."/>
            <person name="Gaasterland T."/>
            <person name="Napoli C."/>
            <person name="Gendler K."/>
            <person name="Manuell A."/>
            <person name="Tai V."/>
            <person name="Vallon O."/>
            <person name="Piganeau G."/>
            <person name="Jancek S."/>
            <person name="Heijde M."/>
            <person name="Jabbari K."/>
            <person name="Bowler C."/>
            <person name="Lohr M."/>
            <person name="Robbens S."/>
            <person name="Werner G."/>
            <person name="Dubchak I."/>
            <person name="Pazour G.J."/>
            <person name="Ren Q."/>
            <person name="Paulsen I."/>
            <person name="Delwiche C."/>
            <person name="Schmutz J."/>
            <person name="Rokhsar D."/>
            <person name="Van de Peer Y."/>
            <person name="Moreau H."/>
            <person name="Grigoriev I.V."/>
        </authorList>
    </citation>
    <scope>NUCLEOTIDE SEQUENCE [LARGE SCALE GENOMIC DNA]</scope>
    <source>
        <strain evidence="2 3">CCE9901</strain>
    </source>
</reference>
<dbReference type="STRING" id="436017.A4RUR7"/>
<dbReference type="GeneID" id="5000792"/>
<dbReference type="AlphaFoldDB" id="A4RUR7"/>
<dbReference type="eggNOG" id="ENOG502RZWK">
    <property type="taxonomic scope" value="Eukaryota"/>
</dbReference>
<dbReference type="Proteomes" id="UP000001568">
    <property type="component" value="Chromosome 3"/>
</dbReference>
<name>A4RUR7_OSTLU</name>
<dbReference type="PANTHER" id="PTHR36342:SF1">
    <property type="entry name" value="PTB DOMAIN ENGULFMENT ADAPTER"/>
    <property type="match status" value="1"/>
</dbReference>
<sequence length="194" mass="20965">MFGERGGPAGTSHWMVLVRHAGDEHAAVYDFLPKTPKSPFTAAKLLSGNSVEGVVRSRRLAGVPGRRCCRVGGTRAGLGGRIAIEAAIAAFHERWDADALRLGTNDCRNHSVELARWLTCDYGYGIEVSSDAKGTLTCRRTATPATEEEDEDEGSVEIVPVDVERVSRDVATNASSKDRKNKKQKKKKSSGGPR</sequence>
<evidence type="ECO:0000313" key="2">
    <source>
        <dbReference type="EMBL" id="ABO95010.1"/>
    </source>
</evidence>
<dbReference type="KEGG" id="olu:OSTLU_30715"/>
<evidence type="ECO:0000256" key="1">
    <source>
        <dbReference type="SAM" id="MobiDB-lite"/>
    </source>
</evidence>
<gene>
    <name evidence="2" type="ORF">OSTLU_30715</name>
</gene>
<protein>
    <submittedName>
        <fullName evidence="2">Uncharacterized protein</fullName>
    </submittedName>
</protein>
<dbReference type="EMBL" id="CP000583">
    <property type="protein sequence ID" value="ABO95010.1"/>
    <property type="molecule type" value="Genomic_DNA"/>
</dbReference>